<protein>
    <submittedName>
        <fullName evidence="1">Polyketide cyclase/dehydrase/lipid transport protein</fullName>
    </submittedName>
</protein>
<dbReference type="Proteomes" id="UP000284824">
    <property type="component" value="Unassembled WGS sequence"/>
</dbReference>
<dbReference type="Gene3D" id="3.30.530.20">
    <property type="match status" value="1"/>
</dbReference>
<evidence type="ECO:0000313" key="2">
    <source>
        <dbReference type="Proteomes" id="UP000284824"/>
    </source>
</evidence>
<sequence length="145" mass="16052">MINAIDTEAPVVVRLDTTIDAPIERVWSLHTDVAAWPSWQHDITTASAAGPLAPGETFHWTTFGLDIASTVHILEAPHRILWGGPAHGITGIHQWSFEERDGRTHVRTEESWDGDPVRADAENMRAALEQSLTTWLALLKKTAES</sequence>
<reference evidence="1 2" key="1">
    <citation type="submission" date="2019-01" db="EMBL/GenBank/DDBJ databases">
        <title>Sequencing the genomes of 1000 actinobacteria strains.</title>
        <authorList>
            <person name="Klenk H.-P."/>
        </authorList>
    </citation>
    <scope>NUCLEOTIDE SEQUENCE [LARGE SCALE GENOMIC DNA]</scope>
    <source>
        <strain evidence="1 2">DSM 43925</strain>
    </source>
</reference>
<dbReference type="Pfam" id="PF10604">
    <property type="entry name" value="Polyketide_cyc2"/>
    <property type="match status" value="1"/>
</dbReference>
<name>A0A438LZ44_9ACTN</name>
<dbReference type="EMBL" id="SAUN01000001">
    <property type="protein sequence ID" value="RVX38809.1"/>
    <property type="molecule type" value="Genomic_DNA"/>
</dbReference>
<dbReference type="AlphaFoldDB" id="A0A438LZ44"/>
<proteinExistence type="predicted"/>
<dbReference type="OrthoDB" id="156693at2"/>
<dbReference type="SUPFAM" id="SSF55961">
    <property type="entry name" value="Bet v1-like"/>
    <property type="match status" value="1"/>
</dbReference>
<organism evidence="1 2">
    <name type="scientific">Nonomuraea polychroma</name>
    <dbReference type="NCBI Taxonomy" id="46176"/>
    <lineage>
        <taxon>Bacteria</taxon>
        <taxon>Bacillati</taxon>
        <taxon>Actinomycetota</taxon>
        <taxon>Actinomycetes</taxon>
        <taxon>Streptosporangiales</taxon>
        <taxon>Streptosporangiaceae</taxon>
        <taxon>Nonomuraea</taxon>
    </lineage>
</organism>
<comment type="caution">
    <text evidence="1">The sequence shown here is derived from an EMBL/GenBank/DDBJ whole genome shotgun (WGS) entry which is preliminary data.</text>
</comment>
<gene>
    <name evidence="1" type="ORF">EDD27_1137</name>
</gene>
<dbReference type="RefSeq" id="WP_127931390.1">
    <property type="nucleotide sequence ID" value="NZ_SAUN01000001.1"/>
</dbReference>
<accession>A0A438LZ44</accession>
<keyword evidence="2" id="KW-1185">Reference proteome</keyword>
<evidence type="ECO:0000313" key="1">
    <source>
        <dbReference type="EMBL" id="RVX38809.1"/>
    </source>
</evidence>
<dbReference type="InterPro" id="IPR019587">
    <property type="entry name" value="Polyketide_cyclase/dehydratase"/>
</dbReference>
<dbReference type="InterPro" id="IPR023393">
    <property type="entry name" value="START-like_dom_sf"/>
</dbReference>